<evidence type="ECO:0000313" key="2">
    <source>
        <dbReference type="Proteomes" id="UP000193925"/>
    </source>
</evidence>
<reference evidence="1 2" key="1">
    <citation type="submission" date="2017-03" db="EMBL/GenBank/DDBJ databases">
        <authorList>
            <person name="Regsiter A."/>
            <person name="William W."/>
        </authorList>
    </citation>
    <scope>NUCLEOTIDE SEQUENCE [LARGE SCALE GENOMIC DNA]</scope>
    <source>
        <strain evidence="1">PRJEB5721</strain>
    </source>
</reference>
<dbReference type="Proteomes" id="UP000193925">
    <property type="component" value="Chromosome AFERRI"/>
</dbReference>
<name>A0ABY1MNV4_9PROT</name>
<keyword evidence="2" id="KW-1185">Reference proteome</keyword>
<organism evidence="1 2">
    <name type="scientific">Acidithiobacillus ferrivorans</name>
    <dbReference type="NCBI Taxonomy" id="160808"/>
    <lineage>
        <taxon>Bacteria</taxon>
        <taxon>Pseudomonadati</taxon>
        <taxon>Pseudomonadota</taxon>
        <taxon>Acidithiobacillia</taxon>
        <taxon>Acidithiobacillales</taxon>
        <taxon>Acidithiobacillaceae</taxon>
        <taxon>Acidithiobacillus</taxon>
    </lineage>
</organism>
<sequence length="169" mass="18937">MPGTMHGQYRLLLAVLGRHEAHVGSSHRFADCLGVRRVVLVRLDVRLDELRCHQLGRVAQGFQLSGPVMRAATSFHPDQAGSQVGEKRNHLLALELLLHQRLAAFVDTMHLQNVFCQINPNCRNLHFGRLSSWVEMSHLHLGTQMPLGKGATIPLVGLSRASLFMYNYL</sequence>
<protein>
    <submittedName>
        <fullName evidence="1">Uncharacterized protein</fullName>
    </submittedName>
</protein>
<accession>A0ABY1MNV4</accession>
<evidence type="ECO:0000313" key="1">
    <source>
        <dbReference type="EMBL" id="SMH65433.1"/>
    </source>
</evidence>
<gene>
    <name evidence="1" type="ORF">AFERRI_20215</name>
</gene>
<dbReference type="EMBL" id="LT841305">
    <property type="protein sequence ID" value="SMH65433.1"/>
    <property type="molecule type" value="Genomic_DNA"/>
</dbReference>
<proteinExistence type="predicted"/>